<dbReference type="STRING" id="371042.NG99_04410"/>
<dbReference type="OrthoDB" id="6895843at2"/>
<accession>A0A0A4ABS1</accession>
<reference evidence="1 2" key="1">
    <citation type="submission" date="2014-10" db="EMBL/GenBank/DDBJ databases">
        <title>Genome sequence of Erwinia typographi M043b.</title>
        <authorList>
            <person name="Chan K.-G."/>
            <person name="Tan W.-S."/>
        </authorList>
    </citation>
    <scope>NUCLEOTIDE SEQUENCE [LARGE SCALE GENOMIC DNA]</scope>
    <source>
        <strain evidence="1 2">M043b</strain>
    </source>
</reference>
<dbReference type="EMBL" id="JRUQ01000018">
    <property type="protein sequence ID" value="KGT95268.1"/>
    <property type="molecule type" value="Genomic_DNA"/>
</dbReference>
<name>A0A0A4ABS1_9GAMM</name>
<dbReference type="RefSeq" id="WP_034888802.1">
    <property type="nucleotide sequence ID" value="NZ_JRUQ01000018.1"/>
</dbReference>
<gene>
    <name evidence="1" type="ORF">NG99_04410</name>
</gene>
<comment type="caution">
    <text evidence="1">The sequence shown here is derived from an EMBL/GenBank/DDBJ whole genome shotgun (WGS) entry which is preliminary data.</text>
</comment>
<sequence>MAVLLDNDVVLKLAQLDLLADGCKLLTRNYGQLYVLDTLVYQLNGKASLRRYGTEAIERVKLCIAQGDFLLFEELITDSRLINLQNSFDNLDEGEMRLVQGLLNHHDLLLSGDKRFLKAISETGFIEEASLNNRFVCLEQVICFLINELSLDHINDKASIAFQGEFRVDSALRTCLGRGRTHEHVVEGIYNQLKELPQILLSVEQHWQLSSP</sequence>
<evidence type="ECO:0008006" key="3">
    <source>
        <dbReference type="Google" id="ProtNLM"/>
    </source>
</evidence>
<protein>
    <recommendedName>
        <fullName evidence="3">DUF4935 domain-containing protein</fullName>
    </recommendedName>
</protein>
<evidence type="ECO:0000313" key="1">
    <source>
        <dbReference type="EMBL" id="KGT95268.1"/>
    </source>
</evidence>
<dbReference type="Proteomes" id="UP000030351">
    <property type="component" value="Unassembled WGS sequence"/>
</dbReference>
<evidence type="ECO:0000313" key="2">
    <source>
        <dbReference type="Proteomes" id="UP000030351"/>
    </source>
</evidence>
<keyword evidence="2" id="KW-1185">Reference proteome</keyword>
<dbReference type="AlphaFoldDB" id="A0A0A4ABS1"/>
<organism evidence="1 2">
    <name type="scientific">Erwinia typographi</name>
    <dbReference type="NCBI Taxonomy" id="371042"/>
    <lineage>
        <taxon>Bacteria</taxon>
        <taxon>Pseudomonadati</taxon>
        <taxon>Pseudomonadota</taxon>
        <taxon>Gammaproteobacteria</taxon>
        <taxon>Enterobacterales</taxon>
        <taxon>Erwiniaceae</taxon>
        <taxon>Erwinia</taxon>
    </lineage>
</organism>
<proteinExistence type="predicted"/>